<feature type="compositionally biased region" description="Basic residues" evidence="1">
    <location>
        <begin position="76"/>
        <end position="94"/>
    </location>
</feature>
<dbReference type="Proteomes" id="UP001146793">
    <property type="component" value="Unassembled WGS sequence"/>
</dbReference>
<feature type="region of interest" description="Disordered" evidence="1">
    <location>
        <begin position="55"/>
        <end position="107"/>
    </location>
</feature>
<dbReference type="AlphaFoldDB" id="A0AAV7YW35"/>
<evidence type="ECO:0000313" key="2">
    <source>
        <dbReference type="EMBL" id="KAJ3432964.1"/>
    </source>
</evidence>
<feature type="compositionally biased region" description="Basic and acidic residues" evidence="1">
    <location>
        <begin position="95"/>
        <end position="107"/>
    </location>
</feature>
<name>A0AAV7YW35_9EUKA</name>
<sequence length="107" mass="13237">MFRMFGRGNSNQNPKQRFNISSFESLDRLSQTNAIEEFRHYKELKRKFRFMHKHFNQKSDELFEEDEKEKKTKEKERKKRKKKKKAKKRGKKRKKEEAQRKGQKGKD</sequence>
<proteinExistence type="predicted"/>
<evidence type="ECO:0000256" key="1">
    <source>
        <dbReference type="SAM" id="MobiDB-lite"/>
    </source>
</evidence>
<gene>
    <name evidence="2" type="ORF">M0812_21910</name>
</gene>
<evidence type="ECO:0000313" key="3">
    <source>
        <dbReference type="Proteomes" id="UP001146793"/>
    </source>
</evidence>
<dbReference type="EMBL" id="JANTQA010000047">
    <property type="protein sequence ID" value="KAJ3432964.1"/>
    <property type="molecule type" value="Genomic_DNA"/>
</dbReference>
<reference evidence="2" key="1">
    <citation type="submission" date="2022-08" db="EMBL/GenBank/DDBJ databases">
        <title>Novel sulphate-reducing endosymbionts in the free-living metamonad Anaeramoeba.</title>
        <authorList>
            <person name="Jerlstrom-Hultqvist J."/>
            <person name="Cepicka I."/>
            <person name="Gallot-Lavallee L."/>
            <person name="Salas-Leiva D."/>
            <person name="Curtis B.A."/>
            <person name="Zahonova K."/>
            <person name="Pipaliya S."/>
            <person name="Dacks J."/>
            <person name="Roger A.J."/>
        </authorList>
    </citation>
    <scope>NUCLEOTIDE SEQUENCE</scope>
    <source>
        <strain evidence="2">Busselton2</strain>
    </source>
</reference>
<accession>A0AAV7YW35</accession>
<organism evidence="2 3">
    <name type="scientific">Anaeramoeba flamelloides</name>
    <dbReference type="NCBI Taxonomy" id="1746091"/>
    <lineage>
        <taxon>Eukaryota</taxon>
        <taxon>Metamonada</taxon>
        <taxon>Anaeramoebidae</taxon>
        <taxon>Anaeramoeba</taxon>
    </lineage>
</organism>
<protein>
    <submittedName>
        <fullName evidence="2">Uncharacterized protein</fullName>
    </submittedName>
</protein>
<comment type="caution">
    <text evidence="2">The sequence shown here is derived from an EMBL/GenBank/DDBJ whole genome shotgun (WGS) entry which is preliminary data.</text>
</comment>